<gene>
    <name evidence="2" type="ORF">BDK61_3844</name>
</gene>
<dbReference type="AlphaFoldDB" id="A0A495QVL4"/>
<dbReference type="RefSeq" id="WP_004965598.1">
    <property type="nucleotide sequence ID" value="NZ_RBWW01000002.1"/>
</dbReference>
<name>A0A495QVL4_9EURY</name>
<evidence type="ECO:0000259" key="1">
    <source>
        <dbReference type="Pfam" id="PF18545"/>
    </source>
</evidence>
<evidence type="ECO:0000313" key="3">
    <source>
        <dbReference type="Proteomes" id="UP000268233"/>
    </source>
</evidence>
<accession>A0A495QVL4</accession>
<keyword evidence="3" id="KW-1185">Reference proteome</keyword>
<dbReference type="GeneID" id="64825355"/>
<protein>
    <recommendedName>
        <fullName evidence="1">Halobacterial output domain-containing protein</fullName>
    </recommendedName>
</protein>
<organism evidence="2 3">
    <name type="scientific">Haloarcula quadrata</name>
    <dbReference type="NCBI Taxonomy" id="182779"/>
    <lineage>
        <taxon>Archaea</taxon>
        <taxon>Methanobacteriati</taxon>
        <taxon>Methanobacteriota</taxon>
        <taxon>Stenosarchaea group</taxon>
        <taxon>Halobacteria</taxon>
        <taxon>Halobacteriales</taxon>
        <taxon>Haloarculaceae</taxon>
        <taxon>Haloarcula</taxon>
    </lineage>
</organism>
<dbReference type="Pfam" id="PF18545">
    <property type="entry name" value="HalOD1"/>
    <property type="match status" value="1"/>
</dbReference>
<comment type="caution">
    <text evidence="2">The sequence shown here is derived from an EMBL/GenBank/DDBJ whole genome shotgun (WGS) entry which is preliminary data.</text>
</comment>
<evidence type="ECO:0000313" key="2">
    <source>
        <dbReference type="EMBL" id="RKS78189.1"/>
    </source>
</evidence>
<dbReference type="EMBL" id="RBWW01000002">
    <property type="protein sequence ID" value="RKS78189.1"/>
    <property type="molecule type" value="Genomic_DNA"/>
</dbReference>
<feature type="domain" description="Halobacterial output" evidence="1">
    <location>
        <begin position="34"/>
        <end position="109"/>
    </location>
</feature>
<sequence length="120" mass="12913">MTDDSRSDEADGDTGLFAATSGTLTEVRYDPTSDQELAAVIVQAIADQTGTEAGTYRESPLHDYIDVGAIETLLFGTQPGQSTGPATQTITFQYRNFLVTVRADGVIQLSNTDNNRSGRY</sequence>
<proteinExistence type="predicted"/>
<dbReference type="Proteomes" id="UP000268233">
    <property type="component" value="Unassembled WGS sequence"/>
</dbReference>
<reference evidence="2 3" key="1">
    <citation type="submission" date="2018-10" db="EMBL/GenBank/DDBJ databases">
        <title>Genomic Encyclopedia of Archaeal and Bacterial Type Strains, Phase II (KMG-II): from individual species to whole genera.</title>
        <authorList>
            <person name="Goeker M."/>
        </authorList>
    </citation>
    <scope>NUCLEOTIDE SEQUENCE [LARGE SCALE GENOMIC DNA]</scope>
    <source>
        <strain evidence="2 3">DSM 11927</strain>
    </source>
</reference>
<dbReference type="InterPro" id="IPR040624">
    <property type="entry name" value="HalOD1"/>
</dbReference>